<dbReference type="InterPro" id="IPR045249">
    <property type="entry name" value="HARBI1-like"/>
</dbReference>
<evidence type="ECO:0000259" key="8">
    <source>
        <dbReference type="Pfam" id="PF13359"/>
    </source>
</evidence>
<reference evidence="9" key="1">
    <citation type="submission" date="2021-01" db="EMBL/GenBank/DDBJ databases">
        <authorList>
            <person name="Li R."/>
            <person name="Bekaert M."/>
        </authorList>
    </citation>
    <scope>NUCLEOTIDE SEQUENCE</scope>
    <source>
        <strain evidence="9">Farmed</strain>
    </source>
</reference>
<feature type="domain" description="DDE Tnp4" evidence="8">
    <location>
        <begin position="111"/>
        <end position="260"/>
    </location>
</feature>
<evidence type="ECO:0000256" key="4">
    <source>
        <dbReference type="ARBA" id="ARBA00022722"/>
    </source>
</evidence>
<dbReference type="OrthoDB" id="6156560at2759"/>
<dbReference type="Pfam" id="PF13359">
    <property type="entry name" value="DDE_Tnp_4"/>
    <property type="match status" value="1"/>
</dbReference>
<protein>
    <recommendedName>
        <fullName evidence="8">DDE Tnp4 domain-containing protein</fullName>
    </recommendedName>
</protein>
<dbReference type="InterPro" id="IPR027806">
    <property type="entry name" value="HARBI1_dom"/>
</dbReference>
<dbReference type="GO" id="GO:0005634">
    <property type="term" value="C:nucleus"/>
    <property type="evidence" value="ECO:0007669"/>
    <property type="project" value="UniProtKB-SubCell"/>
</dbReference>
<dbReference type="PANTHER" id="PTHR22930">
    <property type="match status" value="1"/>
</dbReference>
<comment type="similarity">
    <text evidence="3">Belongs to the HARBI1 family.</text>
</comment>
<dbReference type="GO" id="GO:0016787">
    <property type="term" value="F:hydrolase activity"/>
    <property type="evidence" value="ECO:0007669"/>
    <property type="project" value="UniProtKB-KW"/>
</dbReference>
<dbReference type="AlphaFoldDB" id="A0A812E084"/>
<keyword evidence="4" id="KW-0540">Nuclease</keyword>
<evidence type="ECO:0000313" key="10">
    <source>
        <dbReference type="Proteomes" id="UP000597762"/>
    </source>
</evidence>
<evidence type="ECO:0000256" key="6">
    <source>
        <dbReference type="ARBA" id="ARBA00022801"/>
    </source>
</evidence>
<proteinExistence type="inferred from homology"/>
<evidence type="ECO:0000256" key="7">
    <source>
        <dbReference type="ARBA" id="ARBA00023242"/>
    </source>
</evidence>
<dbReference type="Proteomes" id="UP000597762">
    <property type="component" value="Unassembled WGS sequence"/>
</dbReference>
<comment type="cofactor">
    <cofactor evidence="1">
        <name>a divalent metal cation</name>
        <dbReference type="ChEBI" id="CHEBI:60240"/>
    </cofactor>
</comment>
<evidence type="ECO:0000313" key="9">
    <source>
        <dbReference type="EMBL" id="CAE1312692.1"/>
    </source>
</evidence>
<keyword evidence="6" id="KW-0378">Hydrolase</keyword>
<sequence length="314" mass="35801">MSSVTYYKVCNYLRTCPEAVEMAQGTSPETLEKSLLSVLWYMGSQESLAQICSRFSITEESFLKRRSKVTKALLSKSKENLIKWPEKESDKQFVASQFETLSRLKNVIGALDTTHIQVKMVEENRENYFNKNGYYSVKLIAACQRDMSFTFCSAGHAGRLHDVQTLINSGLREHGTVLCNSYHLVADAAFPLYDWLITPYTEENLSESQQHYNKCLLTVQKVITRAFGLLHGRFHRLKVIETTDITTIVEIILLACVLHNFCIGCDDIGEEYMVYEVEDEGDNALPENNILETPNSGKIKRDTICRNLSVGRHR</sequence>
<keyword evidence="10" id="KW-1185">Reference proteome</keyword>
<dbReference type="PANTHER" id="PTHR22930:SF85">
    <property type="entry name" value="GH03217P-RELATED"/>
    <property type="match status" value="1"/>
</dbReference>
<organism evidence="9 10">
    <name type="scientific">Acanthosepion pharaonis</name>
    <name type="common">Pharaoh cuttlefish</name>
    <name type="synonym">Sepia pharaonis</name>
    <dbReference type="NCBI Taxonomy" id="158019"/>
    <lineage>
        <taxon>Eukaryota</taxon>
        <taxon>Metazoa</taxon>
        <taxon>Spiralia</taxon>
        <taxon>Lophotrochozoa</taxon>
        <taxon>Mollusca</taxon>
        <taxon>Cephalopoda</taxon>
        <taxon>Coleoidea</taxon>
        <taxon>Decapodiformes</taxon>
        <taxon>Sepiida</taxon>
        <taxon>Sepiina</taxon>
        <taxon>Sepiidae</taxon>
        <taxon>Acanthosepion</taxon>
    </lineage>
</organism>
<accession>A0A812E084</accession>
<dbReference type="GO" id="GO:0046872">
    <property type="term" value="F:metal ion binding"/>
    <property type="evidence" value="ECO:0007669"/>
    <property type="project" value="UniProtKB-KW"/>
</dbReference>
<evidence type="ECO:0000256" key="3">
    <source>
        <dbReference type="ARBA" id="ARBA00006958"/>
    </source>
</evidence>
<evidence type="ECO:0000256" key="5">
    <source>
        <dbReference type="ARBA" id="ARBA00022723"/>
    </source>
</evidence>
<comment type="subcellular location">
    <subcellularLocation>
        <location evidence="2">Nucleus</location>
    </subcellularLocation>
</comment>
<keyword evidence="7" id="KW-0539">Nucleus</keyword>
<gene>
    <name evidence="9" type="ORF">SPHA_63919</name>
</gene>
<evidence type="ECO:0000256" key="2">
    <source>
        <dbReference type="ARBA" id="ARBA00004123"/>
    </source>
</evidence>
<name>A0A812E084_ACAPH</name>
<dbReference type="EMBL" id="CAHIKZ030004595">
    <property type="protein sequence ID" value="CAE1312692.1"/>
    <property type="molecule type" value="Genomic_DNA"/>
</dbReference>
<comment type="caution">
    <text evidence="9">The sequence shown here is derived from an EMBL/GenBank/DDBJ whole genome shotgun (WGS) entry which is preliminary data.</text>
</comment>
<dbReference type="GO" id="GO:0004518">
    <property type="term" value="F:nuclease activity"/>
    <property type="evidence" value="ECO:0007669"/>
    <property type="project" value="UniProtKB-KW"/>
</dbReference>
<keyword evidence="5" id="KW-0479">Metal-binding</keyword>
<evidence type="ECO:0000256" key="1">
    <source>
        <dbReference type="ARBA" id="ARBA00001968"/>
    </source>
</evidence>